<comment type="subcellular location">
    <subcellularLocation>
        <location evidence="1">Cell membrane</location>
        <topology evidence="1">Multi-pass membrane protein</topology>
    </subcellularLocation>
</comment>
<keyword evidence="3 7" id="KW-0812">Transmembrane</keyword>
<dbReference type="InterPro" id="IPR051791">
    <property type="entry name" value="Pra-immunoreactive"/>
</dbReference>
<feature type="transmembrane region" description="Helical" evidence="7">
    <location>
        <begin position="64"/>
        <end position="87"/>
    </location>
</feature>
<dbReference type="Pfam" id="PF06271">
    <property type="entry name" value="RDD"/>
    <property type="match status" value="1"/>
</dbReference>
<dbReference type="RefSeq" id="WP_093318696.1">
    <property type="nucleotide sequence ID" value="NZ_FOHV01000008.1"/>
</dbReference>
<keyword evidence="10" id="KW-1185">Reference proteome</keyword>
<dbReference type="GO" id="GO:0005886">
    <property type="term" value="C:plasma membrane"/>
    <property type="evidence" value="ECO:0007669"/>
    <property type="project" value="UniProtKB-SubCell"/>
</dbReference>
<evidence type="ECO:0000256" key="2">
    <source>
        <dbReference type="ARBA" id="ARBA00022475"/>
    </source>
</evidence>
<proteinExistence type="predicted"/>
<dbReference type="AlphaFoldDB" id="A0A1I0BH64"/>
<evidence type="ECO:0000256" key="1">
    <source>
        <dbReference type="ARBA" id="ARBA00004651"/>
    </source>
</evidence>
<dbReference type="PANTHER" id="PTHR36115">
    <property type="entry name" value="PROLINE-RICH ANTIGEN HOMOLOG-RELATED"/>
    <property type="match status" value="1"/>
</dbReference>
<gene>
    <name evidence="9" type="ORF">SAMN02583745_01255</name>
</gene>
<name>A0A1I0BH64_9GAMM</name>
<feature type="region of interest" description="Disordered" evidence="6">
    <location>
        <begin position="234"/>
        <end position="254"/>
    </location>
</feature>
<feature type="transmembrane region" description="Helical" evidence="7">
    <location>
        <begin position="99"/>
        <end position="118"/>
    </location>
</feature>
<accession>A0A1I0BH64</accession>
<evidence type="ECO:0000313" key="9">
    <source>
        <dbReference type="EMBL" id="SET06255.1"/>
    </source>
</evidence>
<dbReference type="OrthoDB" id="9793824at2"/>
<keyword evidence="5 7" id="KW-0472">Membrane</keyword>
<evidence type="ECO:0000313" key="10">
    <source>
        <dbReference type="Proteomes" id="UP000242642"/>
    </source>
</evidence>
<keyword evidence="4 7" id="KW-1133">Transmembrane helix</keyword>
<protein>
    <submittedName>
        <fullName evidence="9">Uncharacterized membrane protein YckC, RDD family</fullName>
    </submittedName>
</protein>
<reference evidence="10" key="1">
    <citation type="submission" date="2016-10" db="EMBL/GenBank/DDBJ databases">
        <authorList>
            <person name="Varghese N."/>
            <person name="Submissions S."/>
        </authorList>
    </citation>
    <scope>NUCLEOTIDE SEQUENCE [LARGE SCALE GENOMIC DNA]</scope>
    <source>
        <strain evidence="10">DSM 18579</strain>
    </source>
</reference>
<dbReference type="PANTHER" id="PTHR36115:SF9">
    <property type="entry name" value="LMO1584 PROTEIN"/>
    <property type="match status" value="1"/>
</dbReference>
<evidence type="ECO:0000259" key="8">
    <source>
        <dbReference type="Pfam" id="PF06271"/>
    </source>
</evidence>
<feature type="domain" description="RDD" evidence="8">
    <location>
        <begin position="50"/>
        <end position="184"/>
    </location>
</feature>
<evidence type="ECO:0000256" key="4">
    <source>
        <dbReference type="ARBA" id="ARBA00022989"/>
    </source>
</evidence>
<evidence type="ECO:0000256" key="7">
    <source>
        <dbReference type="SAM" id="Phobius"/>
    </source>
</evidence>
<dbReference type="STRING" id="1123402.SAMN02583745_01255"/>
<dbReference type="InterPro" id="IPR010432">
    <property type="entry name" value="RDD"/>
</dbReference>
<keyword evidence="2" id="KW-1003">Cell membrane</keyword>
<evidence type="ECO:0000256" key="6">
    <source>
        <dbReference type="SAM" id="MobiDB-lite"/>
    </source>
</evidence>
<sequence length="254" mass="28398">MSDNTQLNLNKLDTVNTSNAQNSSTVANQQLMDGPYPWRLLKVNKYEEAAGFWLRFVARLIDSLIIFIGYSVIAFIFAIFAGIVSGFDEDTVGATFMGIYLFGLYIGPFCVSPFYYALFESSNTCATPGKMALGIIVIGKHAEKINFWPAFGRTCVKNLSFMFVPFIGIAPAFTDKKQAVHDFLLPTYVVKKSALYTIYNNNYPFLAKNTVNFSNALISAQELEYIQKSNIQNNNQNQNQNQSTVTNSQSNIIV</sequence>
<evidence type="ECO:0000256" key="5">
    <source>
        <dbReference type="ARBA" id="ARBA00023136"/>
    </source>
</evidence>
<dbReference type="EMBL" id="FOHV01000008">
    <property type="protein sequence ID" value="SET06255.1"/>
    <property type="molecule type" value="Genomic_DNA"/>
</dbReference>
<organism evidence="9 10">
    <name type="scientific">Thorsellia anophelis DSM 18579</name>
    <dbReference type="NCBI Taxonomy" id="1123402"/>
    <lineage>
        <taxon>Bacteria</taxon>
        <taxon>Pseudomonadati</taxon>
        <taxon>Pseudomonadota</taxon>
        <taxon>Gammaproteobacteria</taxon>
        <taxon>Enterobacterales</taxon>
        <taxon>Thorselliaceae</taxon>
        <taxon>Thorsellia</taxon>
    </lineage>
</organism>
<evidence type="ECO:0000256" key="3">
    <source>
        <dbReference type="ARBA" id="ARBA00022692"/>
    </source>
</evidence>
<dbReference type="Proteomes" id="UP000242642">
    <property type="component" value="Unassembled WGS sequence"/>
</dbReference>